<reference evidence="3 4" key="1">
    <citation type="submission" date="2024-10" db="EMBL/GenBank/DDBJ databases">
        <title>The Natural Products Discovery Center: Release of the First 8490 Sequenced Strains for Exploring Actinobacteria Biosynthetic Diversity.</title>
        <authorList>
            <person name="Kalkreuter E."/>
            <person name="Kautsar S.A."/>
            <person name="Yang D."/>
            <person name="Bader C.D."/>
            <person name="Teijaro C.N."/>
            <person name="Fluegel L."/>
            <person name="Davis C.M."/>
            <person name="Simpson J.R."/>
            <person name="Lauterbach L."/>
            <person name="Steele A.D."/>
            <person name="Gui C."/>
            <person name="Meng S."/>
            <person name="Li G."/>
            <person name="Viehrig K."/>
            <person name="Ye F."/>
            <person name="Su P."/>
            <person name="Kiefer A.F."/>
            <person name="Nichols A."/>
            <person name="Cepeda A.J."/>
            <person name="Yan W."/>
            <person name="Fan B."/>
            <person name="Jiang Y."/>
            <person name="Adhikari A."/>
            <person name="Zheng C.-J."/>
            <person name="Schuster L."/>
            <person name="Cowan T.M."/>
            <person name="Smanski M.J."/>
            <person name="Chevrette M.G."/>
            <person name="De Carvalho L.P.S."/>
            <person name="Shen B."/>
        </authorList>
    </citation>
    <scope>NUCLEOTIDE SEQUENCE [LARGE SCALE GENOMIC DNA]</scope>
    <source>
        <strain evidence="3 4">NPDC007066</strain>
    </source>
</reference>
<protein>
    <submittedName>
        <fullName evidence="3">Pyridoxamine 5'-phosphate oxidase family protein</fullName>
    </submittedName>
</protein>
<dbReference type="InterPro" id="IPR012349">
    <property type="entry name" value="Split_barrel_FMN-bd"/>
</dbReference>
<keyword evidence="4" id="KW-1185">Reference proteome</keyword>
<feature type="compositionally biased region" description="Basic and acidic residues" evidence="1">
    <location>
        <begin position="1"/>
        <end position="20"/>
    </location>
</feature>
<organism evidence="3 4">
    <name type="scientific">Streptomyces massasporeus</name>
    <dbReference type="NCBI Taxonomy" id="67324"/>
    <lineage>
        <taxon>Bacteria</taxon>
        <taxon>Bacillati</taxon>
        <taxon>Actinomycetota</taxon>
        <taxon>Actinomycetes</taxon>
        <taxon>Kitasatosporales</taxon>
        <taxon>Streptomycetaceae</taxon>
        <taxon>Streptomyces</taxon>
    </lineage>
</organism>
<dbReference type="Gene3D" id="2.30.110.10">
    <property type="entry name" value="Electron Transport, Fmn-binding Protein, Chain A"/>
    <property type="match status" value="1"/>
</dbReference>
<gene>
    <name evidence="3" type="ORF">ACFYM3_30220</name>
</gene>
<dbReference type="Pfam" id="PF01243">
    <property type="entry name" value="PNPOx_N"/>
    <property type="match status" value="1"/>
</dbReference>
<dbReference type="EMBL" id="JBIAFP010000021">
    <property type="protein sequence ID" value="MFE9228817.1"/>
    <property type="molecule type" value="Genomic_DNA"/>
</dbReference>
<feature type="region of interest" description="Disordered" evidence="1">
    <location>
        <begin position="1"/>
        <end position="25"/>
    </location>
</feature>
<dbReference type="PANTHER" id="PTHR42815">
    <property type="entry name" value="FAD-BINDING, PUTATIVE (AFU_ORTHOLOGUE AFUA_6G07600)-RELATED"/>
    <property type="match status" value="1"/>
</dbReference>
<proteinExistence type="predicted"/>
<dbReference type="PANTHER" id="PTHR42815:SF2">
    <property type="entry name" value="FAD-BINDING, PUTATIVE (AFU_ORTHOLOGUE AFUA_6G07600)-RELATED"/>
    <property type="match status" value="1"/>
</dbReference>
<comment type="caution">
    <text evidence="3">The sequence shown here is derived from an EMBL/GenBank/DDBJ whole genome shotgun (WGS) entry which is preliminary data.</text>
</comment>
<name>A0ABW6LMM6_9ACTN</name>
<feature type="domain" description="Pyridoxamine 5'-phosphate oxidase N-terminal" evidence="2">
    <location>
        <begin position="41"/>
        <end position="167"/>
    </location>
</feature>
<feature type="region of interest" description="Disordered" evidence="1">
    <location>
        <begin position="182"/>
        <end position="204"/>
    </location>
</feature>
<evidence type="ECO:0000313" key="3">
    <source>
        <dbReference type="EMBL" id="MFE9228817.1"/>
    </source>
</evidence>
<dbReference type="InterPro" id="IPR011576">
    <property type="entry name" value="Pyridox_Oxase_N"/>
</dbReference>
<evidence type="ECO:0000313" key="4">
    <source>
        <dbReference type="Proteomes" id="UP001601288"/>
    </source>
</evidence>
<dbReference type="Proteomes" id="UP001601288">
    <property type="component" value="Unassembled WGS sequence"/>
</dbReference>
<evidence type="ECO:0000256" key="1">
    <source>
        <dbReference type="SAM" id="MobiDB-lite"/>
    </source>
</evidence>
<evidence type="ECO:0000259" key="2">
    <source>
        <dbReference type="Pfam" id="PF01243"/>
    </source>
</evidence>
<dbReference type="RefSeq" id="WP_358285070.1">
    <property type="nucleotide sequence ID" value="NZ_JBEYGJ010000021.1"/>
</dbReference>
<sequence length="223" mass="25390">MHQDERADRPGSHGEHEIQHELATTGRADRFYDEQVLDRLNPRMKEFVARQEMFFLATSDSHGECDSTFRAGPPGFLHVLDDATLTYPEYRGNGVMASLGNIRENPHVGLLLVDFSVDRIGLHINGRARLIPDETMRRDHPALPFDPLPGRRPQMWVEIEVEEAYIHCSKHIPRLVKMPLRPRTEDREPTATAGEQAWGTDDVKRKGGDYFEAAKAKNSQAVR</sequence>
<dbReference type="SUPFAM" id="SSF50475">
    <property type="entry name" value="FMN-binding split barrel"/>
    <property type="match status" value="1"/>
</dbReference>
<accession>A0ABW6LMM6</accession>